<feature type="domain" description="NEL" evidence="8">
    <location>
        <begin position="1412"/>
        <end position="1760"/>
    </location>
</feature>
<dbReference type="InterPro" id="IPR001611">
    <property type="entry name" value="Leu-rich_rpt"/>
</dbReference>
<comment type="caution">
    <text evidence="9">The sequence shown here is derived from an EMBL/GenBank/DDBJ whole genome shotgun (WGS) entry which is preliminary data.</text>
</comment>
<keyword evidence="6" id="KW-1035">Host cytoplasm</keyword>
<keyword evidence="6" id="KW-0808">Transferase</keyword>
<feature type="active site" description="Glycyl thioester intermediate" evidence="6">
    <location>
        <position position="1502"/>
    </location>
</feature>
<dbReference type="EC" id="2.3.2.27" evidence="2"/>
<keyword evidence="6" id="KW-0833">Ubl conjugation pathway</keyword>
<dbReference type="PANTHER" id="PTHR48051:SF53">
    <property type="entry name" value="LEUCINE RICH REPEAT CONTAINING 58"/>
    <property type="match status" value="1"/>
</dbReference>
<protein>
    <recommendedName>
        <fullName evidence="2">RING-type E3 ubiquitin transferase</fullName>
        <ecNumber evidence="2">2.3.2.27</ecNumber>
    </recommendedName>
</protein>
<evidence type="ECO:0000256" key="7">
    <source>
        <dbReference type="SAM" id="MobiDB-lite"/>
    </source>
</evidence>
<evidence type="ECO:0000256" key="2">
    <source>
        <dbReference type="ARBA" id="ARBA00012483"/>
    </source>
</evidence>
<dbReference type="GO" id="GO:0005737">
    <property type="term" value="C:cytoplasm"/>
    <property type="evidence" value="ECO:0007669"/>
    <property type="project" value="TreeGrafter"/>
</dbReference>
<dbReference type="Proteomes" id="UP000283389">
    <property type="component" value="Unassembled WGS sequence"/>
</dbReference>
<comment type="catalytic activity">
    <reaction evidence="1">
        <text>S-ubiquitinyl-[E2 ubiquitin-conjugating enzyme]-L-cysteine + [acceptor protein]-L-lysine = [E2 ubiquitin-conjugating enzyme]-L-cysteine + N(6)-ubiquitinyl-[acceptor protein]-L-lysine.</text>
        <dbReference type="EC" id="2.3.2.27"/>
    </reaction>
</comment>
<evidence type="ECO:0000256" key="5">
    <source>
        <dbReference type="ARBA" id="ARBA00023026"/>
    </source>
</evidence>
<dbReference type="Gene3D" id="1.20.58.360">
    <property type="entry name" value="Shigella T3SS effector IpaH defines"/>
    <property type="match status" value="1"/>
</dbReference>
<dbReference type="EMBL" id="MOAZ01000001">
    <property type="protein sequence ID" value="ROM58398.1"/>
    <property type="molecule type" value="Genomic_DNA"/>
</dbReference>
<dbReference type="GO" id="GO:0061630">
    <property type="term" value="F:ubiquitin protein ligase activity"/>
    <property type="evidence" value="ECO:0007669"/>
    <property type="project" value="UniProtKB-EC"/>
</dbReference>
<sequence>MSQLTSSSTVDVLYSAVAGQPNVYRDYLLSKLPTPIKDAPPSVLISIVNTQPHFPEWYMNARRMDQQYLDDLIDRRWRLQGPLQKTLENVQQDINAFAEPLLVAALKDELQLELDVNTTVIRLYIPATLFPGIDNNASRLRQSSLLEAALHNFEQPETLAGAFRDGSGIFTVDSTNALQRHELTVEEFATLCRKLDLGAQYQTHIKALLMPEQAAAMSAVAKQEMDIEKAAFKESAFIAYLRKDVSSASWAKLLQIHQGNQGVLLGNRPLHCHRLSLMGFNVSGVVLFSAVADPSEVKRLYDSLVPQHQRTLMEWSRRLTLLPGQEFDQFKLLKTFFANGPKGLVEAMMKRNDLYEQSRLDGTLLVYVPDDPDHPIKEYDSLADFMKVLLGQLRSPSYQEFFSRFIAHKDKGRFFARVRERLTTYTWTARGPLDMGPWWRETAVENPNAEPITNVIPGDLWPRMGRWRREKAIADARQIAVLTDDEDAATRWNRLTTYLNIGWNVFNFGAMLVPGLAGPLLAVMVGQMLLETMEGIEEWSKGDKEEAAAHLVGVMINAAQLALMMAGHILPGGAATPVKPSSLIDNLKPVQLPDGSMRLWNKNLAPYAHDIALATDAKPNEQGLFRHSNKDILKHDGRHFEVRDDPRTGQSCVPHPSRPKAYQPKLEHNGAGGWKTELDRPLEWDKPTLMRRLGPMTEGLSDATLEQVRVAGGMGEEELRRLHVVNQPPPAVLLDTLERFKVWTEVGKLPGQIKLDQVPQAFVEQMPRLLLELPRCPARTSIELFEGTEHWGASMKFGSLDASPANTLKITRADIRAGKLPEFAVKFMSETEIHAMFGQGISGEQPVRIDALKNTLAEQAKLQSDSLFYALTRAGRQTGSPQAVVLQDAFSGLSTAAAEELLADVAPRDLPKITDSAHIPLALRERARAAVLTSRVARAYEGLFLDVAYSADTELLALHSLQALPNWPENVRIEIRESSFDGQLSNSIGPLDADIRRVIVSKSGKYEARDADDLHLNSPNDLYVSVLHALPDAERDALGYQINQGATLKQAVLQGPFARDRFTALLADNPVRKPHYDPLTMRLRGGMRGISHGLRRVTALLTPQERVRVVRPGWSELEALAYLQAGGSDAGIEQRASALEAEFNRLNANFQRWLSSPTESFRYSPAGVAEWQSRNALYKAVRECWQHSGPRDVDAFGNLQGSVLDLHNVPLGRHLNTMPTLEGNFDHVTRLDVSSTELSEIHISFLDHFPRLRSLSANGNSLTRIPNALGRMRALTDLNLRGNQIVLDARGIADLAVLTRLNRLDLVGNPLRTPPDISRMSMLHTLLLADTHIRSWPSGLFAQPRFRHFYLDLQYNVLTDIPAVTRGSAEAELLARTVVSRGPEFLSADNLRTLRDYIQSVGLDPDRPYPPRGMRDSLDWEEGLSRGEWYSRQKVWNSVEDETGSVQFFNEIRKLTQSSHYVNDTLYRVDLTAKVWRMLEAMAENTELRLKLFTMAEPGTSCVDAGAQLFNAMGMEVLIHEAYGLANPGLVETELATLARGKGRLDELTRIAHKTVAERLEQGEEFRRVAAGGEVQGTIDEVEVHMAFMTDLAERLDLPWQFRKMQFRGIAGVDKAMIDAAYQRVLDLEAGDLLDDVLLDQPFWTSYVEGSNRSTFKGFRRRLDLTTEFYMALEERARGTELSFEQKEQLKIEIRVLGSELKKPESAYAPGTVMTEDEYVADVKVIEDEMKAMLKTITGQAIDRAKLRRVEIPFTVEPAS</sequence>
<evidence type="ECO:0000256" key="3">
    <source>
        <dbReference type="ARBA" id="ARBA00022614"/>
    </source>
</evidence>
<dbReference type="InterPro" id="IPR050216">
    <property type="entry name" value="LRR_domain-containing"/>
</dbReference>
<dbReference type="PANTHER" id="PTHR48051">
    <property type="match status" value="1"/>
</dbReference>
<reference evidence="9 10" key="1">
    <citation type="submission" date="2016-10" db="EMBL/GenBank/DDBJ databases">
        <title>Comparative genome analysis of multiple Pseudomonas spp. focuses on biocontrol and plant growth promoting traits.</title>
        <authorList>
            <person name="Tao X.-Y."/>
            <person name="Taylor C.G."/>
        </authorList>
    </citation>
    <scope>NUCLEOTIDE SEQUENCE [LARGE SCALE GENOMIC DNA]</scope>
    <source>
        <strain evidence="9 10">36C8</strain>
    </source>
</reference>
<dbReference type="RefSeq" id="WP_123474038.1">
    <property type="nucleotide sequence ID" value="NZ_MOAZ01000001.1"/>
</dbReference>
<dbReference type="InterPro" id="IPR003591">
    <property type="entry name" value="Leu-rich_rpt_typical-subtyp"/>
</dbReference>
<dbReference type="PROSITE" id="PS52053">
    <property type="entry name" value="NEL"/>
    <property type="match status" value="1"/>
</dbReference>
<proteinExistence type="inferred from homology"/>
<keyword evidence="5" id="KW-0843">Virulence</keyword>
<dbReference type="SMART" id="SM00369">
    <property type="entry name" value="LRR_TYP"/>
    <property type="match status" value="2"/>
</dbReference>
<accession>A0A423FKA8</accession>
<evidence type="ECO:0000259" key="8">
    <source>
        <dbReference type="PROSITE" id="PS52053"/>
    </source>
</evidence>
<dbReference type="Gene3D" id="3.80.10.10">
    <property type="entry name" value="Ribonuclease Inhibitor"/>
    <property type="match status" value="1"/>
</dbReference>
<comment type="similarity">
    <text evidence="6">Belongs to the LRR-containing bacterial E3 ligase family.</text>
</comment>
<dbReference type="GO" id="GO:0005576">
    <property type="term" value="C:extracellular region"/>
    <property type="evidence" value="ECO:0007669"/>
    <property type="project" value="UniProtKB-UniRule"/>
</dbReference>
<organism evidence="9 10">
    <name type="scientific">Pseudomonas canadensis</name>
    <dbReference type="NCBI Taxonomy" id="915099"/>
    <lineage>
        <taxon>Bacteria</taxon>
        <taxon>Pseudomonadati</taxon>
        <taxon>Pseudomonadota</taxon>
        <taxon>Gammaproteobacteria</taxon>
        <taxon>Pseudomonadales</taxon>
        <taxon>Pseudomonadaceae</taxon>
        <taxon>Pseudomonas</taxon>
    </lineage>
</organism>
<dbReference type="Pfam" id="PF20178">
    <property type="entry name" value="ToxA_N"/>
    <property type="match status" value="2"/>
</dbReference>
<gene>
    <name evidence="9" type="ORF">BK649_00460</name>
</gene>
<comment type="PTM">
    <text evidence="6">Ubiquitinated in the presence of host E1 ubiquitin-activating enzyme, E2 ubiquitin-conjugating enzyme and ubiquitin.</text>
</comment>
<dbReference type="InterPro" id="IPR046673">
    <property type="entry name" value="ToxA_N"/>
</dbReference>
<keyword evidence="6" id="KW-0964">Secreted</keyword>
<evidence type="ECO:0000313" key="9">
    <source>
        <dbReference type="EMBL" id="ROM58398.1"/>
    </source>
</evidence>
<dbReference type="GO" id="GO:0016567">
    <property type="term" value="P:protein ubiquitination"/>
    <property type="evidence" value="ECO:0007669"/>
    <property type="project" value="InterPro"/>
</dbReference>
<dbReference type="Pfam" id="PF13855">
    <property type="entry name" value="LRR_8"/>
    <property type="match status" value="1"/>
</dbReference>
<keyword evidence="6" id="KW-0832">Ubl conjugation</keyword>
<keyword evidence="4" id="KW-0677">Repeat</keyword>
<name>A0A423FKA8_9PSED</name>
<dbReference type="InterPro" id="IPR032675">
    <property type="entry name" value="LRR_dom_sf"/>
</dbReference>
<feature type="region of interest" description="Disordered" evidence="7">
    <location>
        <begin position="641"/>
        <end position="678"/>
    </location>
</feature>
<dbReference type="SUPFAM" id="SSF52058">
    <property type="entry name" value="L domain-like"/>
    <property type="match status" value="1"/>
</dbReference>
<keyword evidence="3" id="KW-0433">Leucine-rich repeat</keyword>
<evidence type="ECO:0000256" key="6">
    <source>
        <dbReference type="PROSITE-ProRule" id="PRU01398"/>
    </source>
</evidence>
<evidence type="ECO:0000256" key="4">
    <source>
        <dbReference type="ARBA" id="ARBA00022737"/>
    </source>
</evidence>
<evidence type="ECO:0000256" key="1">
    <source>
        <dbReference type="ARBA" id="ARBA00000900"/>
    </source>
</evidence>
<evidence type="ECO:0000313" key="10">
    <source>
        <dbReference type="Proteomes" id="UP000283389"/>
    </source>
</evidence>
<dbReference type="Pfam" id="PF14496">
    <property type="entry name" value="NEL"/>
    <property type="match status" value="1"/>
</dbReference>
<dbReference type="InterPro" id="IPR029487">
    <property type="entry name" value="NEL_dom"/>
</dbReference>